<name>A0A6A0ANF1_9ACTN</name>
<feature type="transmembrane region" description="Helical" evidence="2">
    <location>
        <begin position="166"/>
        <end position="185"/>
    </location>
</feature>
<feature type="compositionally biased region" description="Low complexity" evidence="1">
    <location>
        <begin position="276"/>
        <end position="293"/>
    </location>
</feature>
<feature type="compositionally biased region" description="Pro residues" evidence="1">
    <location>
        <begin position="413"/>
        <end position="441"/>
    </location>
</feature>
<evidence type="ECO:0000256" key="2">
    <source>
        <dbReference type="SAM" id="Phobius"/>
    </source>
</evidence>
<proteinExistence type="predicted"/>
<feature type="compositionally biased region" description="Low complexity" evidence="1">
    <location>
        <begin position="442"/>
        <end position="457"/>
    </location>
</feature>
<organism evidence="3 4">
    <name type="scientific">Streptomyces pacificus</name>
    <dbReference type="NCBI Taxonomy" id="2705029"/>
    <lineage>
        <taxon>Bacteria</taxon>
        <taxon>Bacillati</taxon>
        <taxon>Actinomycetota</taxon>
        <taxon>Actinomycetes</taxon>
        <taxon>Kitasatosporales</taxon>
        <taxon>Streptomycetaceae</taxon>
        <taxon>Streptomyces</taxon>
    </lineage>
</organism>
<feature type="compositionally biased region" description="Gly residues" evidence="1">
    <location>
        <begin position="493"/>
        <end position="507"/>
    </location>
</feature>
<accession>A0A6A0ANF1</accession>
<keyword evidence="4" id="KW-1185">Reference proteome</keyword>
<reference evidence="3 4" key="1">
    <citation type="submission" date="2020-02" db="EMBL/GenBank/DDBJ databases">
        <title>Whole Genome Shotgun Sequence of Streptomyces sp. strain CWH03.</title>
        <authorList>
            <person name="Dohra H."/>
            <person name="Kodani S."/>
            <person name="Yamamura H."/>
        </authorList>
    </citation>
    <scope>NUCLEOTIDE SEQUENCE [LARGE SCALE GENOMIC DNA]</scope>
    <source>
        <strain evidence="3 4">CWH03</strain>
    </source>
</reference>
<dbReference type="AlphaFoldDB" id="A0A6A0ANF1"/>
<feature type="transmembrane region" description="Helical" evidence="2">
    <location>
        <begin position="120"/>
        <end position="145"/>
    </location>
</feature>
<protein>
    <submittedName>
        <fullName evidence="3">Uncharacterized protein</fullName>
    </submittedName>
</protein>
<evidence type="ECO:0000256" key="1">
    <source>
        <dbReference type="SAM" id="MobiDB-lite"/>
    </source>
</evidence>
<feature type="region of interest" description="Disordered" evidence="1">
    <location>
        <begin position="235"/>
        <end position="315"/>
    </location>
</feature>
<sequence>MNPRRKIRSSPGDPGLSRQAQGGLIAAALVLIPLLAILGNDAFRAALDFAAGVLSLVSLTASVAWGLIATDRVFLSTRHRLLAQAIHRSTAVASLGFLLLHATIKISLDHVELLAALVPFSLGITGTSGLIGFGSLAGLLMVVAGSTGAARSALAGNGRFAGRWRALHMLAYPAWCLALVHGLYAGRPADGWVTVMYSLALLGVAAAVSLRLLPLPVKRRIVEQITSLAGAARDVPGAAGQNTRDMASSPLPGASGIPAQPRARFERGFPPGGADLGDPPGRRPGQPLGAPLGSPLGAPLGQPVGAPRGEPRTLAAPSPQLYEATQQLPSTASDLPSGPVSATEPFPGAGPVIGGPLSGDGPGTGISAAYRAVSRAGDASPRTGAPTAPQGRSADDVPYAERIPMTEELPVVPDDPAPRPASWPTPSPPPPAQAFPQPPADSPSNHSNHNAPNGHNSQNDHNEPRGSGNPGDPYLPHGTAEASGYSEPYAAPPGGGFDPAGSFGGTGSFDPAASFGAAGAPGRYDGPPSAEPLQGSSNETRSQPGPLYPPTAGEPWNAPAGERP</sequence>
<feature type="transmembrane region" description="Helical" evidence="2">
    <location>
        <begin position="191"/>
        <end position="213"/>
    </location>
</feature>
<evidence type="ECO:0000313" key="3">
    <source>
        <dbReference type="EMBL" id="GFH34138.1"/>
    </source>
</evidence>
<keyword evidence="2" id="KW-0812">Transmembrane</keyword>
<feature type="transmembrane region" description="Helical" evidence="2">
    <location>
        <begin position="20"/>
        <end position="39"/>
    </location>
</feature>
<feature type="compositionally biased region" description="Polar residues" evidence="1">
    <location>
        <begin position="534"/>
        <end position="543"/>
    </location>
</feature>
<evidence type="ECO:0000313" key="4">
    <source>
        <dbReference type="Proteomes" id="UP000484988"/>
    </source>
</evidence>
<feature type="region of interest" description="Disordered" evidence="1">
    <location>
        <begin position="327"/>
        <end position="564"/>
    </location>
</feature>
<gene>
    <name evidence="3" type="ORF">SCWH03_03480</name>
</gene>
<keyword evidence="2" id="KW-0472">Membrane</keyword>
<feature type="transmembrane region" description="Helical" evidence="2">
    <location>
        <begin position="89"/>
        <end position="108"/>
    </location>
</feature>
<comment type="caution">
    <text evidence="3">The sequence shown here is derived from an EMBL/GenBank/DDBJ whole genome shotgun (WGS) entry which is preliminary data.</text>
</comment>
<feature type="compositionally biased region" description="Gly residues" evidence="1">
    <location>
        <begin position="351"/>
        <end position="364"/>
    </location>
</feature>
<dbReference type="EMBL" id="BLLG01000001">
    <property type="protein sequence ID" value="GFH34138.1"/>
    <property type="molecule type" value="Genomic_DNA"/>
</dbReference>
<feature type="transmembrane region" description="Helical" evidence="2">
    <location>
        <begin position="45"/>
        <end position="68"/>
    </location>
</feature>
<keyword evidence="2" id="KW-1133">Transmembrane helix</keyword>
<dbReference type="Proteomes" id="UP000484988">
    <property type="component" value="Unassembled WGS sequence"/>
</dbReference>
<feature type="compositionally biased region" description="Low complexity" evidence="1">
    <location>
        <begin position="508"/>
        <end position="522"/>
    </location>
</feature>